<evidence type="ECO:0000313" key="1">
    <source>
        <dbReference type="EMBL" id="CAH2284250.1"/>
    </source>
</evidence>
<dbReference type="EMBL" id="OW240915">
    <property type="protein sequence ID" value="CAH2284250.1"/>
    <property type="molecule type" value="Genomic_DNA"/>
</dbReference>
<dbReference type="Proteomes" id="UP001295444">
    <property type="component" value="Chromosome 04"/>
</dbReference>
<keyword evidence="2" id="KW-1185">Reference proteome</keyword>
<organism evidence="1 2">
    <name type="scientific">Pelobates cultripes</name>
    <name type="common">Western spadefoot toad</name>
    <dbReference type="NCBI Taxonomy" id="61616"/>
    <lineage>
        <taxon>Eukaryota</taxon>
        <taxon>Metazoa</taxon>
        <taxon>Chordata</taxon>
        <taxon>Craniata</taxon>
        <taxon>Vertebrata</taxon>
        <taxon>Euteleostomi</taxon>
        <taxon>Amphibia</taxon>
        <taxon>Batrachia</taxon>
        <taxon>Anura</taxon>
        <taxon>Pelobatoidea</taxon>
        <taxon>Pelobatidae</taxon>
        <taxon>Pelobates</taxon>
    </lineage>
</organism>
<protein>
    <submittedName>
        <fullName evidence="1">Uncharacterized protein</fullName>
    </submittedName>
</protein>
<accession>A0AAD1S0J6</accession>
<dbReference type="AlphaFoldDB" id="A0AAD1S0J6"/>
<name>A0AAD1S0J6_PELCU</name>
<feature type="non-terminal residue" evidence="1">
    <location>
        <position position="59"/>
    </location>
</feature>
<evidence type="ECO:0000313" key="2">
    <source>
        <dbReference type="Proteomes" id="UP001295444"/>
    </source>
</evidence>
<proteinExistence type="predicted"/>
<sequence>MHAFHWSVSSREPEIGERVERCGGGPVGALERMHAFHWSVSSREPEIGERVERCGGGPV</sequence>
<gene>
    <name evidence="1" type="ORF">PECUL_23A013671</name>
</gene>
<reference evidence="1" key="1">
    <citation type="submission" date="2022-03" db="EMBL/GenBank/DDBJ databases">
        <authorList>
            <person name="Alioto T."/>
            <person name="Alioto T."/>
            <person name="Gomez Garrido J."/>
        </authorList>
    </citation>
    <scope>NUCLEOTIDE SEQUENCE</scope>
</reference>